<dbReference type="Gene3D" id="2.60.40.150">
    <property type="entry name" value="C2 domain"/>
    <property type="match status" value="2"/>
</dbReference>
<keyword evidence="4" id="KW-1185">Reference proteome</keyword>
<proteinExistence type="predicted"/>
<name>A0AAV3B8T2_PYXAD</name>
<dbReference type="CDD" id="cd08683">
    <property type="entry name" value="C2_C2cd3"/>
    <property type="match status" value="1"/>
</dbReference>
<dbReference type="SMART" id="SM00239">
    <property type="entry name" value="C2"/>
    <property type="match status" value="4"/>
</dbReference>
<feature type="compositionally biased region" description="Polar residues" evidence="1">
    <location>
        <begin position="2049"/>
        <end position="2060"/>
    </location>
</feature>
<feature type="compositionally biased region" description="Basic and acidic residues" evidence="1">
    <location>
        <begin position="289"/>
        <end position="321"/>
    </location>
</feature>
<dbReference type="InterPro" id="IPR035892">
    <property type="entry name" value="C2_domain_sf"/>
</dbReference>
<dbReference type="Pfam" id="PF00168">
    <property type="entry name" value="C2"/>
    <property type="match status" value="2"/>
</dbReference>
<dbReference type="PANTHER" id="PTHR21254:SF1">
    <property type="entry name" value="C2 DOMAIN-CONTAINING PROTEIN 3"/>
    <property type="match status" value="1"/>
</dbReference>
<dbReference type="GO" id="GO:0005814">
    <property type="term" value="C:centriole"/>
    <property type="evidence" value="ECO:0007669"/>
    <property type="project" value="TreeGrafter"/>
</dbReference>
<feature type="region of interest" description="Disordered" evidence="1">
    <location>
        <begin position="1371"/>
        <end position="1419"/>
    </location>
</feature>
<feature type="region of interest" description="Disordered" evidence="1">
    <location>
        <begin position="2100"/>
        <end position="2133"/>
    </location>
</feature>
<feature type="domain" description="C2" evidence="2">
    <location>
        <begin position="587"/>
        <end position="719"/>
    </location>
</feature>
<feature type="compositionally biased region" description="Basic and acidic residues" evidence="1">
    <location>
        <begin position="1390"/>
        <end position="1412"/>
    </location>
</feature>
<comment type="caution">
    <text evidence="3">The sequence shown here is derived from an EMBL/GenBank/DDBJ whole genome shotgun (WGS) entry which is preliminary data.</text>
</comment>
<dbReference type="PANTHER" id="PTHR21254">
    <property type="entry name" value="C2 DOMAIN-CONTAINING PROTEIN 3"/>
    <property type="match status" value="1"/>
</dbReference>
<dbReference type="InterPro" id="IPR057537">
    <property type="entry name" value="C2_C2CD3_N"/>
</dbReference>
<reference evidence="3" key="1">
    <citation type="thesis" date="2020" institute="ProQuest LLC" country="789 East Eisenhower Parkway, Ann Arbor, MI, USA">
        <title>Comparative Genomics and Chromosome Evolution.</title>
        <authorList>
            <person name="Mudd A.B."/>
        </authorList>
    </citation>
    <scope>NUCLEOTIDE SEQUENCE</scope>
    <source>
        <strain evidence="3">1538</strain>
        <tissue evidence="3">Blood</tissue>
    </source>
</reference>
<dbReference type="InterPro" id="IPR000008">
    <property type="entry name" value="C2_dom"/>
</dbReference>
<feature type="region of interest" description="Disordered" evidence="1">
    <location>
        <begin position="559"/>
        <end position="578"/>
    </location>
</feature>
<dbReference type="PROSITE" id="PS50004">
    <property type="entry name" value="C2"/>
    <property type="match status" value="4"/>
</dbReference>
<evidence type="ECO:0000256" key="1">
    <source>
        <dbReference type="SAM" id="MobiDB-lite"/>
    </source>
</evidence>
<dbReference type="SUPFAM" id="SSF49562">
    <property type="entry name" value="C2 domain (Calcium/lipid-binding domain, CaLB)"/>
    <property type="match status" value="3"/>
</dbReference>
<dbReference type="Pfam" id="PF25339">
    <property type="entry name" value="C2_C2CD3_N"/>
    <property type="match status" value="1"/>
</dbReference>
<dbReference type="GO" id="GO:0061511">
    <property type="term" value="P:centriole elongation"/>
    <property type="evidence" value="ECO:0007669"/>
    <property type="project" value="TreeGrafter"/>
</dbReference>
<feature type="region of interest" description="Disordered" evidence="1">
    <location>
        <begin position="1991"/>
        <end position="2060"/>
    </location>
</feature>
<evidence type="ECO:0000259" key="2">
    <source>
        <dbReference type="PROSITE" id="PS50004"/>
    </source>
</evidence>
<evidence type="ECO:0000313" key="4">
    <source>
        <dbReference type="Proteomes" id="UP001181693"/>
    </source>
</evidence>
<feature type="domain" description="C2" evidence="2">
    <location>
        <begin position="967"/>
        <end position="1134"/>
    </location>
</feature>
<dbReference type="Proteomes" id="UP001181693">
    <property type="component" value="Unassembled WGS sequence"/>
</dbReference>
<feature type="region of interest" description="Disordered" evidence="1">
    <location>
        <begin position="1692"/>
        <end position="1717"/>
    </location>
</feature>
<dbReference type="GO" id="GO:0060271">
    <property type="term" value="P:cilium assembly"/>
    <property type="evidence" value="ECO:0007669"/>
    <property type="project" value="TreeGrafter"/>
</dbReference>
<feature type="domain" description="C2" evidence="2">
    <location>
        <begin position="784"/>
        <end position="943"/>
    </location>
</feature>
<accession>A0AAV3B8T2</accession>
<dbReference type="CDD" id="cd00030">
    <property type="entry name" value="C2"/>
    <property type="match status" value="1"/>
</dbReference>
<feature type="domain" description="C2" evidence="2">
    <location>
        <begin position="1406"/>
        <end position="1540"/>
    </location>
</feature>
<feature type="compositionally biased region" description="Low complexity" evidence="1">
    <location>
        <begin position="2032"/>
        <end position="2041"/>
    </location>
</feature>
<dbReference type="InterPro" id="IPR037775">
    <property type="entry name" value="C2_C2CD3"/>
</dbReference>
<protein>
    <recommendedName>
        <fullName evidence="2">C2 domain-containing protein</fullName>
    </recommendedName>
</protein>
<feature type="compositionally biased region" description="Basic and acidic residues" evidence="1">
    <location>
        <begin position="332"/>
        <end position="344"/>
    </location>
</feature>
<sequence>MGALVFEVMTKLDHLPLGRAQISGISRLSPTHPINGFFTIVSPASEKLGELQSTASRFLCCRGRDHLYFKENAEPHVEPLRGTERHSNYKDVYISDMAVSKKNMPSMPIVTDRSATERLKEVSGLPSAPAAKDLLAVLLQQGSKLRDAMAESALRQDPNMDLDVKPLLPRVLDNEIYTVSSALDIPPSHIHQNLLNFHKPSVPKDIILHPTDQNLSELEVPGDSRAIELLLGSSPLSLGQFWDGTGSPPESIAGSDFYESELNDPQYDQSLLENLFYSAPKSFGDFTSDEEKSKSVIKESKIRPAEDKEENLKQSHYKAGEGPKFLKVSGHKSAEKSPSDRTQAEDIDLSIDRLALLGRMHTARVVVESLNVKAETIQVTPGKSKSKGKPPRPASSIKRTYFVEFQFPVSSKNKAGEVNVATEITRLVSSKIVNGVVKFQQKFVFPVLFSGHMIKHWWSTDLTFKVFLRKGTQQKPSILGSAVFCLRDVLQSKDLSVSRSLPIHSLGEGQEMEDVGPLTVSVDIAGESQDFSSVPEKPSDAAQEALSSSVRQSVRIATPVHPSDKESSPESLTSTHPLVTPASYHIPREEPQPALSQETAEENGLLLHVVLMVPEGMGLIQGADSATCNSYLNCKLFHSQEAARSNVIWGNSKPAYNFSQVAPVTLTSRLLERMKNNVMVIEVWGKVPSPGSDQLMGLVKLPLHQFYMSFSDKKICRLLLQAQYPVVAVDSFVPIVDVFSGIERGRLKVLLAMGSGDQVVALQRLKNDEGNSLATLPRPAHFLDPPQPTTEVSRVAESEVDHVFDIHVENVKGLTPLQSTVWGETDCYVQYYFPVQTPVTGLEAELPERSISLKPVRTATTLCVPDPAFNDRQSHILVAPSDTPVQRLLLSAYSMQGLSGGGGVTFEIWCRYYYPNVRDQMVAKGALPLSRLCAMVTMHHREEVGIQAFCLPLTLRSEDATETHPPSSGLLNVNVTYRRSVRNPVGILATRMASISVQIHRATGLQAAARTLAEQDPSFQYSADVGVNAFVVIRPSFLPEMESRSTRTVARSFCPEFDHHSEFPCNVVIQRSSGEACSLAEILHFSEIVLSIHHQSVTSVGAGKNHPNCDHQLGVVRIPARDLLSKRSGISGWYPVMGPEDRTLPGMAGVLNNVVGGLELSVNFAHHSDRDRVLEVARGLGWNDVEEEVNGSVGDAWEKEDLVNLSVTVPKIWLPVHCLLLAGHKHIHKNTYCYLRYKLYDRDAVCSHLRKPVLSEDGQQATIVFEQTRSIELMKHQPLIWYLREEKLEIQIWRSYGKDTSGPRPQDTDRLLGCAYVDMTTLAENTCRTLSVSGVYPLFKRNVPNLQGAAVRVHLSLSSAYHPSATVQCTSSAEDQSLSEEEAAQDISVDEIRSKDERNRIQKSSPRGDHHPPVLSDSQPVCVDVENTFDVNIVVERAMHLSLKGSPLTERQVSTPSCCVSFPVAGSATPVTTPVIENTDSPTWNFQHQARLTKELLLDPQQTLVFKVWHRSGDMERVLGFASVDLSPLLSGFQSVCGWYNIGDFTGQCQGQIKVSITPLENIAYLREKRQTRSCATSVQSQVTPHTSFLYQPSPIFSFPLHQTGKKDGLINPSERRENTFLPVGNAEQSGTMGHFLESVNQAEQNTRSAEHVDVPSQSSGTSLLSALSKNLSELDDIQKYFNQKLYRSISSTAPPGGATEQITEKKPHIPTSSEEEDIDAQFLLKKSSLLVSQVSSLISGLQEKHTGREVAPSTVDGRGSRQHLSVPGSEVVAIHTSENTWPVIHKELSDNQKDFHHVDSPTFSEYVSPYKENNMADLLGYPEGQGSFFVNHEEEESEDEVHKESDEEYEENVIEPRTLNEVTALTDRTSPWSSMVSEPEHDPQTDKVTIEDVLINGNILEKLSLKSSVLQTDQNSNPNTDRSGDMEDKYPEMTAYTQDNGSDTQNPRIWVESQNFDALGQGLSDPSDNEEEDRLRSEELALEVTLLPGEVSASGSEPDSEPEHTNNEPELQDLVVEQEDTDGESKDDFRSGYPSPSSHPESSRRDTSPSVQSVEEVTETTDIQHFHLLSDPISLPNFFLPPQHLEASMKLLSQSSLPASSAQKADGETQNTKGIPFRRRMRQTPRINADELPEKEAKRIARIFAAQFSNK</sequence>
<feature type="region of interest" description="Disordered" evidence="1">
    <location>
        <begin position="286"/>
        <end position="344"/>
    </location>
</feature>
<organism evidence="3 4">
    <name type="scientific">Pyxicephalus adspersus</name>
    <name type="common">African bullfrog</name>
    <dbReference type="NCBI Taxonomy" id="30357"/>
    <lineage>
        <taxon>Eukaryota</taxon>
        <taxon>Metazoa</taxon>
        <taxon>Chordata</taxon>
        <taxon>Craniata</taxon>
        <taxon>Vertebrata</taxon>
        <taxon>Euteleostomi</taxon>
        <taxon>Amphibia</taxon>
        <taxon>Batrachia</taxon>
        <taxon>Anura</taxon>
        <taxon>Neobatrachia</taxon>
        <taxon>Ranoidea</taxon>
        <taxon>Pyxicephalidae</taxon>
        <taxon>Pyxicephalinae</taxon>
        <taxon>Pyxicephalus</taxon>
    </lineage>
</organism>
<dbReference type="EMBL" id="DYDO01000001">
    <property type="protein sequence ID" value="DBA32362.1"/>
    <property type="molecule type" value="Genomic_DNA"/>
</dbReference>
<feature type="region of interest" description="Disordered" evidence="1">
    <location>
        <begin position="529"/>
        <end position="554"/>
    </location>
</feature>
<gene>
    <name evidence="3" type="ORF">GDO54_000161</name>
</gene>
<dbReference type="GO" id="GO:0071539">
    <property type="term" value="P:protein localization to centrosome"/>
    <property type="evidence" value="ECO:0007669"/>
    <property type="project" value="TreeGrafter"/>
</dbReference>
<evidence type="ECO:0000313" key="3">
    <source>
        <dbReference type="EMBL" id="DBA32362.1"/>
    </source>
</evidence>
<dbReference type="GO" id="GO:0034451">
    <property type="term" value="C:centriolar satellite"/>
    <property type="evidence" value="ECO:0007669"/>
    <property type="project" value="TreeGrafter"/>
</dbReference>